<dbReference type="InterPro" id="IPR000093">
    <property type="entry name" value="DNA_Rcmb_RecR"/>
</dbReference>
<keyword evidence="5 7" id="KW-0233">DNA recombination</keyword>
<dbReference type="Pfam" id="PF21175">
    <property type="entry name" value="RecR_C"/>
    <property type="match status" value="1"/>
</dbReference>
<evidence type="ECO:0000256" key="3">
    <source>
        <dbReference type="ARBA" id="ARBA00022771"/>
    </source>
</evidence>
<keyword evidence="3 7" id="KW-0863">Zinc-finger</keyword>
<dbReference type="Gene3D" id="1.10.8.420">
    <property type="entry name" value="RecR Domain 1"/>
    <property type="match status" value="1"/>
</dbReference>
<reference evidence="9 10" key="1">
    <citation type="submission" date="2018-05" db="EMBL/GenBank/DDBJ databases">
        <title>Complete genome sequence of Megasphaera sp. AJH120T, isolated from the ceca of a chicken.</title>
        <authorList>
            <person name="Maki J."/>
            <person name="Looft T."/>
        </authorList>
    </citation>
    <scope>NUCLEOTIDE SEQUENCE [LARGE SCALE GENOMIC DNA]</scope>
    <source>
        <strain evidence="9 10">AJH120</strain>
    </source>
</reference>
<keyword evidence="6 7" id="KW-0234">DNA repair</keyword>
<dbReference type="InterPro" id="IPR023627">
    <property type="entry name" value="Rcmb_RecR"/>
</dbReference>
<dbReference type="HAMAP" id="MF_00017">
    <property type="entry name" value="RecR"/>
    <property type="match status" value="1"/>
</dbReference>
<dbReference type="GO" id="GO:0008270">
    <property type="term" value="F:zinc ion binding"/>
    <property type="evidence" value="ECO:0007669"/>
    <property type="project" value="UniProtKB-KW"/>
</dbReference>
<sequence length="196" mass="21596">MDTPLDRLTEQFRRLPGIGIKTARKLAYYMVQQPQEQVDAFISAVRSAKETMCFCSVCFNLASQDPCPICSDETRDRSTICVVETPQDVMAIERSGDYRGLYHVLHGALSPLDGVGVDDLRIKELLQRLSDTDVKEIIIATDPDVEGEATALYLARLLKTAGIKVTRIARGLPMGGDIEYADEATLAGAVANRQEM</sequence>
<dbReference type="RefSeq" id="WP_107196262.1">
    <property type="nucleotide sequence ID" value="NZ_CP029462.1"/>
</dbReference>
<evidence type="ECO:0000256" key="4">
    <source>
        <dbReference type="ARBA" id="ARBA00022833"/>
    </source>
</evidence>
<dbReference type="EMBL" id="CP029462">
    <property type="protein sequence ID" value="AXL21229.1"/>
    <property type="molecule type" value="Genomic_DNA"/>
</dbReference>
<feature type="domain" description="Toprim" evidence="8">
    <location>
        <begin position="78"/>
        <end position="173"/>
    </location>
</feature>
<dbReference type="GO" id="GO:0003677">
    <property type="term" value="F:DNA binding"/>
    <property type="evidence" value="ECO:0007669"/>
    <property type="project" value="UniProtKB-UniRule"/>
</dbReference>
<dbReference type="GO" id="GO:0006281">
    <property type="term" value="P:DNA repair"/>
    <property type="evidence" value="ECO:0007669"/>
    <property type="project" value="UniProtKB-UniRule"/>
</dbReference>
<evidence type="ECO:0000256" key="2">
    <source>
        <dbReference type="ARBA" id="ARBA00022763"/>
    </source>
</evidence>
<dbReference type="PROSITE" id="PS50880">
    <property type="entry name" value="TOPRIM"/>
    <property type="match status" value="1"/>
</dbReference>
<evidence type="ECO:0000313" key="9">
    <source>
        <dbReference type="EMBL" id="AXL21229.1"/>
    </source>
</evidence>
<organism evidence="9 10">
    <name type="scientific">Megasphaera stantonii</name>
    <dbReference type="NCBI Taxonomy" id="2144175"/>
    <lineage>
        <taxon>Bacteria</taxon>
        <taxon>Bacillati</taxon>
        <taxon>Bacillota</taxon>
        <taxon>Negativicutes</taxon>
        <taxon>Veillonellales</taxon>
        <taxon>Veillonellaceae</taxon>
        <taxon>Megasphaera</taxon>
    </lineage>
</organism>
<dbReference type="PANTHER" id="PTHR30446:SF0">
    <property type="entry name" value="RECOMBINATION PROTEIN RECR"/>
    <property type="match status" value="1"/>
</dbReference>
<name>A0A346AZD6_9FIRM</name>
<dbReference type="OrthoDB" id="9802672at2"/>
<dbReference type="PROSITE" id="PS01300">
    <property type="entry name" value="RECR"/>
    <property type="match status" value="1"/>
</dbReference>
<dbReference type="Gene3D" id="3.40.1360.10">
    <property type="match status" value="1"/>
</dbReference>
<dbReference type="Gene3D" id="6.10.250.240">
    <property type="match status" value="1"/>
</dbReference>
<gene>
    <name evidence="7" type="primary">recR</name>
    <name evidence="9" type="ORF">DKB62_06465</name>
</gene>
<evidence type="ECO:0000256" key="7">
    <source>
        <dbReference type="HAMAP-Rule" id="MF_00017"/>
    </source>
</evidence>
<dbReference type="SUPFAM" id="SSF111304">
    <property type="entry name" value="Recombination protein RecR"/>
    <property type="match status" value="1"/>
</dbReference>
<dbReference type="Pfam" id="PF02132">
    <property type="entry name" value="RecR_ZnF"/>
    <property type="match status" value="1"/>
</dbReference>
<dbReference type="KEGG" id="meg:DKB62_06465"/>
<evidence type="ECO:0000256" key="1">
    <source>
        <dbReference type="ARBA" id="ARBA00022723"/>
    </source>
</evidence>
<dbReference type="SMART" id="SM00493">
    <property type="entry name" value="TOPRIM"/>
    <property type="match status" value="1"/>
</dbReference>
<evidence type="ECO:0000256" key="5">
    <source>
        <dbReference type="ARBA" id="ARBA00023172"/>
    </source>
</evidence>
<dbReference type="GO" id="GO:0006310">
    <property type="term" value="P:DNA recombination"/>
    <property type="evidence" value="ECO:0007669"/>
    <property type="project" value="UniProtKB-UniRule"/>
</dbReference>
<evidence type="ECO:0000259" key="8">
    <source>
        <dbReference type="PROSITE" id="PS50880"/>
    </source>
</evidence>
<dbReference type="InterPro" id="IPR006171">
    <property type="entry name" value="TOPRIM_dom"/>
</dbReference>
<dbReference type="PANTHER" id="PTHR30446">
    <property type="entry name" value="RECOMBINATION PROTEIN RECR"/>
    <property type="match status" value="1"/>
</dbReference>
<evidence type="ECO:0000313" key="10">
    <source>
        <dbReference type="Proteomes" id="UP000254337"/>
    </source>
</evidence>
<dbReference type="Proteomes" id="UP000254337">
    <property type="component" value="Chromosome"/>
</dbReference>
<feature type="zinc finger region" description="C4-type" evidence="7">
    <location>
        <begin position="55"/>
        <end position="70"/>
    </location>
</feature>
<comment type="similarity">
    <text evidence="7">Belongs to the RecR family.</text>
</comment>
<dbReference type="Pfam" id="PF13662">
    <property type="entry name" value="Toprim_4"/>
    <property type="match status" value="1"/>
</dbReference>
<proteinExistence type="inferred from homology"/>
<dbReference type="AlphaFoldDB" id="A0A346AZD6"/>
<dbReference type="NCBIfam" id="TIGR00615">
    <property type="entry name" value="recR"/>
    <property type="match status" value="1"/>
</dbReference>
<keyword evidence="10" id="KW-1185">Reference proteome</keyword>
<comment type="function">
    <text evidence="7">May play a role in DNA repair. It seems to be involved in an RecBC-independent recombinational process of DNA repair. It may act with RecF and RecO.</text>
</comment>
<keyword evidence="2 7" id="KW-0227">DNA damage</keyword>
<dbReference type="CDD" id="cd01025">
    <property type="entry name" value="TOPRIM_recR"/>
    <property type="match status" value="1"/>
</dbReference>
<dbReference type="Pfam" id="PF21176">
    <property type="entry name" value="RecR_HhH"/>
    <property type="match status" value="1"/>
</dbReference>
<accession>A0A346AZD6</accession>
<dbReference type="Gene3D" id="3.30.60.80">
    <property type="match status" value="1"/>
</dbReference>
<dbReference type="InterPro" id="IPR034137">
    <property type="entry name" value="TOPRIM_RecR"/>
</dbReference>
<evidence type="ECO:0000256" key="6">
    <source>
        <dbReference type="ARBA" id="ARBA00023204"/>
    </source>
</evidence>
<keyword evidence="4 7" id="KW-0862">Zinc</keyword>
<protein>
    <recommendedName>
        <fullName evidence="7">Recombination protein RecR</fullName>
    </recommendedName>
</protein>
<keyword evidence="1 7" id="KW-0479">Metal-binding</keyword>
<dbReference type="InterPro" id="IPR015967">
    <property type="entry name" value="Rcmb_RecR_Znf"/>
</dbReference>